<protein>
    <submittedName>
        <fullName evidence="1">Transcriptional regulator NadR</fullName>
    </submittedName>
</protein>
<sequence>MDANLFFEKLGGDEQAMQYSGLPQMALGHQRYIDYAVRHAHKVAIIDTDLLRLKLFVFNMKAKHTHF</sequence>
<dbReference type="InterPro" id="IPR052735">
    <property type="entry name" value="NAD_biosynth-regulator"/>
</dbReference>
<dbReference type="Proteomes" id="UP000254704">
    <property type="component" value="Unassembled WGS sequence"/>
</dbReference>
<dbReference type="PANTHER" id="PTHR37512:SF1">
    <property type="entry name" value="NADR_TTD14 AAA DOMAIN-CONTAINING PROTEIN"/>
    <property type="match status" value="1"/>
</dbReference>
<dbReference type="AlphaFoldDB" id="A0A379ERT5"/>
<dbReference type="PANTHER" id="PTHR37512">
    <property type="entry name" value="TRIFUNCTIONAL NAD BIOSYNTHESIS/REGULATOR PROTEIN NADR"/>
    <property type="match status" value="1"/>
</dbReference>
<organism evidence="1 2">
    <name type="scientific">Pasteurella canis</name>
    <dbReference type="NCBI Taxonomy" id="753"/>
    <lineage>
        <taxon>Bacteria</taxon>
        <taxon>Pseudomonadati</taxon>
        <taxon>Pseudomonadota</taxon>
        <taxon>Gammaproteobacteria</taxon>
        <taxon>Pasteurellales</taxon>
        <taxon>Pasteurellaceae</taxon>
        <taxon>Pasteurella</taxon>
    </lineage>
</organism>
<reference evidence="1 2" key="1">
    <citation type="submission" date="2018-06" db="EMBL/GenBank/DDBJ databases">
        <authorList>
            <consortium name="Pathogen Informatics"/>
            <person name="Doyle S."/>
        </authorList>
    </citation>
    <scope>NUCLEOTIDE SEQUENCE [LARGE SCALE GENOMIC DNA]</scope>
    <source>
        <strain evidence="1 2">NCTC11621</strain>
    </source>
</reference>
<name>A0A379ERT5_9PAST</name>
<dbReference type="EMBL" id="UGTV01000008">
    <property type="protein sequence ID" value="SUC03855.1"/>
    <property type="molecule type" value="Genomic_DNA"/>
</dbReference>
<evidence type="ECO:0000313" key="1">
    <source>
        <dbReference type="EMBL" id="SUC03855.1"/>
    </source>
</evidence>
<gene>
    <name evidence="1" type="primary">nadR_5</name>
    <name evidence="1" type="ORF">NCTC11621_00106</name>
</gene>
<proteinExistence type="predicted"/>
<accession>A0A379ERT5</accession>
<evidence type="ECO:0000313" key="2">
    <source>
        <dbReference type="Proteomes" id="UP000254704"/>
    </source>
</evidence>